<dbReference type="RefSeq" id="WP_183374920.1">
    <property type="nucleotide sequence ID" value="NZ_CBCSFZ010000016.1"/>
</dbReference>
<evidence type="ECO:0000256" key="2">
    <source>
        <dbReference type="ARBA" id="ARBA00012438"/>
    </source>
</evidence>
<reference evidence="12 13" key="1">
    <citation type="submission" date="2020-08" db="EMBL/GenBank/DDBJ databases">
        <title>Sequencing the genomes of 1000 actinobacteria strains.</title>
        <authorList>
            <person name="Klenk H.-P."/>
        </authorList>
    </citation>
    <scope>NUCLEOTIDE SEQUENCE [LARGE SCALE GENOMIC DNA]</scope>
    <source>
        <strain evidence="12 13">DSM 23040</strain>
    </source>
</reference>
<keyword evidence="5" id="KW-0547">Nucleotide-binding</keyword>
<dbReference type="GO" id="GO:0005524">
    <property type="term" value="F:ATP binding"/>
    <property type="evidence" value="ECO:0007669"/>
    <property type="project" value="UniProtKB-KW"/>
</dbReference>
<dbReference type="Proteomes" id="UP000568050">
    <property type="component" value="Unassembled WGS sequence"/>
</dbReference>
<evidence type="ECO:0000313" key="12">
    <source>
        <dbReference type="EMBL" id="MBB3022682.1"/>
    </source>
</evidence>
<comment type="caution">
    <text evidence="12">The sequence shown here is derived from an EMBL/GenBank/DDBJ whole genome shotgun (WGS) entry which is preliminary data.</text>
</comment>
<dbReference type="GO" id="GO:0016020">
    <property type="term" value="C:membrane"/>
    <property type="evidence" value="ECO:0007669"/>
    <property type="project" value="InterPro"/>
</dbReference>
<evidence type="ECO:0000313" key="13">
    <source>
        <dbReference type="Proteomes" id="UP000568050"/>
    </source>
</evidence>
<keyword evidence="9" id="KW-1133">Transmembrane helix</keyword>
<keyword evidence="8" id="KW-0902">Two-component regulatory system</keyword>
<protein>
    <recommendedName>
        <fullName evidence="2">histidine kinase</fullName>
        <ecNumber evidence="2">2.7.13.3</ecNumber>
    </recommendedName>
</protein>
<comment type="catalytic activity">
    <reaction evidence="1">
        <text>ATP + protein L-histidine = ADP + protein N-phospho-L-histidine.</text>
        <dbReference type="EC" id="2.7.13.3"/>
    </reaction>
</comment>
<dbReference type="Pfam" id="PF02518">
    <property type="entry name" value="HATPase_c"/>
    <property type="match status" value="1"/>
</dbReference>
<dbReference type="EC" id="2.7.13.3" evidence="2"/>
<feature type="transmembrane region" description="Helical" evidence="9">
    <location>
        <begin position="149"/>
        <end position="174"/>
    </location>
</feature>
<keyword evidence="9" id="KW-0472">Membrane</keyword>
<dbReference type="AlphaFoldDB" id="A0A839QRN3"/>
<evidence type="ECO:0000256" key="4">
    <source>
        <dbReference type="ARBA" id="ARBA00022679"/>
    </source>
</evidence>
<keyword evidence="4" id="KW-0808">Transferase</keyword>
<evidence type="ECO:0000256" key="1">
    <source>
        <dbReference type="ARBA" id="ARBA00000085"/>
    </source>
</evidence>
<dbReference type="InterPro" id="IPR036890">
    <property type="entry name" value="HATPase_C_sf"/>
</dbReference>
<dbReference type="GO" id="GO:0046983">
    <property type="term" value="F:protein dimerization activity"/>
    <property type="evidence" value="ECO:0007669"/>
    <property type="project" value="InterPro"/>
</dbReference>
<dbReference type="InterPro" id="IPR050482">
    <property type="entry name" value="Sensor_HK_TwoCompSys"/>
</dbReference>
<feature type="domain" description="Histidine kinase/HSP90-like ATPase" evidence="10">
    <location>
        <begin position="320"/>
        <end position="410"/>
    </location>
</feature>
<keyword evidence="7" id="KW-0067">ATP-binding</keyword>
<feature type="domain" description="Signal transduction histidine kinase subgroup 3 dimerisation and phosphoacceptor" evidence="11">
    <location>
        <begin position="209"/>
        <end position="273"/>
    </location>
</feature>
<evidence type="ECO:0000256" key="8">
    <source>
        <dbReference type="ARBA" id="ARBA00023012"/>
    </source>
</evidence>
<dbReference type="Gene3D" id="1.20.5.1930">
    <property type="match status" value="1"/>
</dbReference>
<dbReference type="InterPro" id="IPR011712">
    <property type="entry name" value="Sig_transdc_His_kin_sub3_dim/P"/>
</dbReference>
<gene>
    <name evidence="12" type="ORF">FHX50_000930</name>
</gene>
<evidence type="ECO:0000256" key="6">
    <source>
        <dbReference type="ARBA" id="ARBA00022777"/>
    </source>
</evidence>
<accession>A0A839QRN3</accession>
<dbReference type="Gene3D" id="3.30.565.10">
    <property type="entry name" value="Histidine kinase-like ATPase, C-terminal domain"/>
    <property type="match status" value="1"/>
</dbReference>
<dbReference type="SUPFAM" id="SSF55874">
    <property type="entry name" value="ATPase domain of HSP90 chaperone/DNA topoisomerase II/histidine kinase"/>
    <property type="match status" value="1"/>
</dbReference>
<dbReference type="EMBL" id="JACHWP010000001">
    <property type="protein sequence ID" value="MBB3022682.1"/>
    <property type="molecule type" value="Genomic_DNA"/>
</dbReference>
<dbReference type="Pfam" id="PF07730">
    <property type="entry name" value="HisKA_3"/>
    <property type="match status" value="1"/>
</dbReference>
<feature type="transmembrane region" description="Helical" evidence="9">
    <location>
        <begin position="122"/>
        <end position="142"/>
    </location>
</feature>
<name>A0A839QRN3_9MICO</name>
<dbReference type="PANTHER" id="PTHR24421">
    <property type="entry name" value="NITRATE/NITRITE SENSOR PROTEIN NARX-RELATED"/>
    <property type="match status" value="1"/>
</dbReference>
<sequence>MTRPESTADPTRALPLLQAGALFCYLLGVLQFANPDALEDPSAPVFTAASAPIATGIAAITASVGLLWVLRRSLTSRRIRSALAILVFALLAAGALLGHLGLYAPALILSTLLLVLDASWRISLAAVAIDAAVSIAAGPLLFGTPVLHAVLNVLPVAMVYALGTILGVILARYATLVEEERRAVAQRDRALQELARRSVAERDLMLAEERARAAAELHDGLGHRLTLIGMSLEFAQRMRDRAPEAAWQEIATARTTASDAMGEMRTWVRALSPIRRDGSHGIAAVEDAVASFERTGLTVTLTEDLAGAALTEPMERLSLRTVQEGLTNALRHARADHVTIDIHHDRAEGTVTVTVQNPAADAPVGLLPAEHRGIGLTGLTRAARILGGTLTADARPAGEGGGRVFRLTVTVPAGEALATTEGAPA</sequence>
<keyword evidence="3" id="KW-0597">Phosphoprotein</keyword>
<evidence type="ECO:0000256" key="5">
    <source>
        <dbReference type="ARBA" id="ARBA00022741"/>
    </source>
</evidence>
<keyword evidence="6 12" id="KW-0418">Kinase</keyword>
<evidence type="ECO:0000256" key="9">
    <source>
        <dbReference type="SAM" id="Phobius"/>
    </source>
</evidence>
<evidence type="ECO:0000259" key="11">
    <source>
        <dbReference type="Pfam" id="PF07730"/>
    </source>
</evidence>
<dbReference type="GO" id="GO:0000155">
    <property type="term" value="F:phosphorelay sensor kinase activity"/>
    <property type="evidence" value="ECO:0007669"/>
    <property type="project" value="InterPro"/>
</dbReference>
<evidence type="ECO:0000256" key="3">
    <source>
        <dbReference type="ARBA" id="ARBA00022553"/>
    </source>
</evidence>
<keyword evidence="9" id="KW-0812">Transmembrane</keyword>
<dbReference type="CDD" id="cd16917">
    <property type="entry name" value="HATPase_UhpB-NarQ-NarX-like"/>
    <property type="match status" value="1"/>
</dbReference>
<feature type="transmembrane region" description="Helical" evidence="9">
    <location>
        <begin position="82"/>
        <end position="102"/>
    </location>
</feature>
<dbReference type="InterPro" id="IPR003594">
    <property type="entry name" value="HATPase_dom"/>
</dbReference>
<feature type="transmembrane region" description="Helical" evidence="9">
    <location>
        <begin position="12"/>
        <end position="33"/>
    </location>
</feature>
<keyword evidence="13" id="KW-1185">Reference proteome</keyword>
<dbReference type="PANTHER" id="PTHR24421:SF10">
    <property type="entry name" value="NITRATE_NITRITE SENSOR PROTEIN NARQ"/>
    <property type="match status" value="1"/>
</dbReference>
<proteinExistence type="predicted"/>
<feature type="transmembrane region" description="Helical" evidence="9">
    <location>
        <begin position="45"/>
        <end position="70"/>
    </location>
</feature>
<organism evidence="12 13">
    <name type="scientific">Helcobacillus massiliensis</name>
    <dbReference type="NCBI Taxonomy" id="521392"/>
    <lineage>
        <taxon>Bacteria</taxon>
        <taxon>Bacillati</taxon>
        <taxon>Actinomycetota</taxon>
        <taxon>Actinomycetes</taxon>
        <taxon>Micrococcales</taxon>
        <taxon>Dermabacteraceae</taxon>
        <taxon>Helcobacillus</taxon>
    </lineage>
</organism>
<evidence type="ECO:0000256" key="7">
    <source>
        <dbReference type="ARBA" id="ARBA00022840"/>
    </source>
</evidence>
<evidence type="ECO:0000259" key="10">
    <source>
        <dbReference type="Pfam" id="PF02518"/>
    </source>
</evidence>